<dbReference type="PROSITE" id="PS50011">
    <property type="entry name" value="PROTEIN_KINASE_DOM"/>
    <property type="match status" value="1"/>
</dbReference>
<dbReference type="WBParaSite" id="ACRNAN_scaffold2053.g14427.t1">
    <property type="protein sequence ID" value="ACRNAN_scaffold2053.g14427.t1"/>
    <property type="gene ID" value="ACRNAN_scaffold2053.g14427"/>
</dbReference>
<evidence type="ECO:0000259" key="7">
    <source>
        <dbReference type="PROSITE" id="PS50011"/>
    </source>
</evidence>
<keyword evidence="1" id="KW-0808">Transferase</keyword>
<dbReference type="InterPro" id="IPR000719">
    <property type="entry name" value="Prot_kinase_dom"/>
</dbReference>
<keyword evidence="8" id="KW-1185">Reference proteome</keyword>
<dbReference type="Proteomes" id="UP000887540">
    <property type="component" value="Unplaced"/>
</dbReference>
<evidence type="ECO:0000256" key="3">
    <source>
        <dbReference type="ARBA" id="ARBA00022777"/>
    </source>
</evidence>
<organism evidence="8 9">
    <name type="scientific">Acrobeloides nanus</name>
    <dbReference type="NCBI Taxonomy" id="290746"/>
    <lineage>
        <taxon>Eukaryota</taxon>
        <taxon>Metazoa</taxon>
        <taxon>Ecdysozoa</taxon>
        <taxon>Nematoda</taxon>
        <taxon>Chromadorea</taxon>
        <taxon>Rhabditida</taxon>
        <taxon>Tylenchina</taxon>
        <taxon>Cephalobomorpha</taxon>
        <taxon>Cephaloboidea</taxon>
        <taxon>Cephalobidae</taxon>
        <taxon>Acrobeloides</taxon>
    </lineage>
</organism>
<protein>
    <recommendedName>
        <fullName evidence="6">mitogen-activated protein kinase kinase</fullName>
        <ecNumber evidence="6">2.7.12.2</ecNumber>
    </recommendedName>
</protein>
<dbReference type="GO" id="GO:0005524">
    <property type="term" value="F:ATP binding"/>
    <property type="evidence" value="ECO:0007669"/>
    <property type="project" value="UniProtKB-KW"/>
</dbReference>
<comment type="similarity">
    <text evidence="5">Belongs to the protein kinase superfamily. STE Ser/Thr protein kinase family. MAP kinase kinase subfamily.</text>
</comment>
<dbReference type="AlphaFoldDB" id="A0A914DA43"/>
<dbReference type="SMART" id="SM00220">
    <property type="entry name" value="S_TKc"/>
    <property type="match status" value="1"/>
</dbReference>
<name>A0A914DA43_9BILA</name>
<accession>A0A914DA43</accession>
<dbReference type="Gene3D" id="3.30.200.20">
    <property type="entry name" value="Phosphorylase Kinase, domain 1"/>
    <property type="match status" value="1"/>
</dbReference>
<dbReference type="PANTHER" id="PTHR48013:SF15">
    <property type="entry name" value="DUAL SPECIFICITY MITOGEN-ACTIVATED PROTEIN KINASE KINASE 4"/>
    <property type="match status" value="1"/>
</dbReference>
<evidence type="ECO:0000256" key="2">
    <source>
        <dbReference type="ARBA" id="ARBA00022741"/>
    </source>
</evidence>
<keyword evidence="4" id="KW-0067">ATP-binding</keyword>
<evidence type="ECO:0000256" key="1">
    <source>
        <dbReference type="ARBA" id="ARBA00022679"/>
    </source>
</evidence>
<keyword evidence="3" id="KW-0418">Kinase</keyword>
<reference evidence="9" key="1">
    <citation type="submission" date="2022-11" db="UniProtKB">
        <authorList>
            <consortium name="WormBaseParasite"/>
        </authorList>
    </citation>
    <scope>IDENTIFICATION</scope>
</reference>
<dbReference type="EC" id="2.7.12.2" evidence="6"/>
<feature type="domain" description="Protein kinase" evidence="7">
    <location>
        <begin position="109"/>
        <end position="363"/>
    </location>
</feature>
<dbReference type="SUPFAM" id="SSF56112">
    <property type="entry name" value="Protein kinase-like (PK-like)"/>
    <property type="match status" value="1"/>
</dbReference>
<evidence type="ECO:0000313" key="8">
    <source>
        <dbReference type="Proteomes" id="UP000887540"/>
    </source>
</evidence>
<dbReference type="InterPro" id="IPR011009">
    <property type="entry name" value="Kinase-like_dom_sf"/>
</dbReference>
<dbReference type="PROSITE" id="PS00108">
    <property type="entry name" value="PROTEIN_KINASE_ST"/>
    <property type="match status" value="1"/>
</dbReference>
<dbReference type="Pfam" id="PF00069">
    <property type="entry name" value="Pkinase"/>
    <property type="match status" value="1"/>
</dbReference>
<dbReference type="Gene3D" id="1.10.510.10">
    <property type="entry name" value="Transferase(Phosphotransferase) domain 1"/>
    <property type="match status" value="1"/>
</dbReference>
<evidence type="ECO:0000256" key="4">
    <source>
        <dbReference type="ARBA" id="ARBA00022840"/>
    </source>
</evidence>
<evidence type="ECO:0000313" key="9">
    <source>
        <dbReference type="WBParaSite" id="ACRNAN_scaffold2053.g14427.t1"/>
    </source>
</evidence>
<dbReference type="GO" id="GO:0004708">
    <property type="term" value="F:MAP kinase kinase activity"/>
    <property type="evidence" value="ECO:0007669"/>
    <property type="project" value="UniProtKB-EC"/>
</dbReference>
<dbReference type="InterPro" id="IPR008271">
    <property type="entry name" value="Ser/Thr_kinase_AS"/>
</dbReference>
<dbReference type="PANTHER" id="PTHR48013">
    <property type="entry name" value="DUAL SPECIFICITY MITOGEN-ACTIVATED PROTEIN KINASE KINASE 5-RELATED"/>
    <property type="match status" value="1"/>
</dbReference>
<keyword evidence="2" id="KW-0547">Nucleotide-binding</keyword>
<sequence length="363" mass="42494">MEDMISATSLCPIFNLLLGHFPENVLGIYSDECFEFLLLCLTLDSNKRADIKRLKETQYYQRYAKDVYENQEVIAQFFHEHQIFNQVYREQFKQYQNGIYYLTKKDIRFNMTALEGKLIFPQDNKIYDFSMKDMEEINELAVTRNVVHKFKHKKSGSFLAIKKIKLPEVKTQLFSSQDKIKQEEKTQRKLDRFRSEVKALFILSFSPYIVYYYGITTLDGYLLIGMELMDTNLMEFYCFVHKRDGRFPETLLGTVVVSIINALTYCSDKNILHRDIKPLNILLNKEGCIKLADFGESLFLDPMSLPKTGCGTIIYWPPERLTMESVEKGYDECSDVWSLGITVAEVEKGEFRTKIEMGSHHQI</sequence>
<proteinExistence type="inferred from homology"/>
<evidence type="ECO:0000256" key="6">
    <source>
        <dbReference type="ARBA" id="ARBA00038999"/>
    </source>
</evidence>
<evidence type="ECO:0000256" key="5">
    <source>
        <dbReference type="ARBA" id="ARBA00038035"/>
    </source>
</evidence>